<dbReference type="RefSeq" id="XP_001276980.1">
    <property type="nucleotide sequence ID" value="XM_001276979.1"/>
</dbReference>
<dbReference type="AlphaFoldDB" id="A2D7L5"/>
<keyword evidence="2" id="KW-1185">Reference proteome</keyword>
<dbReference type="Proteomes" id="UP000001542">
    <property type="component" value="Unassembled WGS sequence"/>
</dbReference>
<evidence type="ECO:0000313" key="2">
    <source>
        <dbReference type="Proteomes" id="UP000001542"/>
    </source>
</evidence>
<proteinExistence type="predicted"/>
<sequence>MEIKGKKDLIFSLLHSTSKELAAAFVDSFKNDKKWKEKLKSKHFCQMHLQAFIYALYNEDKAEDTIKVLRNWLLNETEIDFVPNEEYNDYITQIIYLLPDVLQVIESKKAFNLITIFSNFVNDVFENHLKYPQRKLNKVTWYVSMKAIFEIVNQTQTSNISQKFIALFIKYYFITYLDNMQSREIIENFLEYFSKGNVQMEVKLRQFISSLFKSFFSFPTDPVERNFIVHSLFVTREMLKDDKKLGEYFFQIGIDTIISKFSNLDDQYVQTFNLDFVFEIFSESIFNSTSEMDDFKLADKINSIAKLCSLVSLGQFNELSKWEKKFIKYLKDQFLQVIIPNINKLIVKSHVGIGNLDTRLANLIARKPNIGFELKEIIINLASLSEAHWIYTLTNFIENSYFQVRNFIKEMKDFNSGKEMKVDFDHLVCDLQCLVHCALMNEPILLCNIAQYIAYENITKEMHDSPSCLKPILMLPFAKSKLVNSVMEIFRLHLSTRANIKKSEPYIISVCIVFIELSYNSTSLLFDPYSFSNLIDIMSIEDPHNGKRAFSDDFVELTLDNLRTIPTDPSIANELLKQCSKVKTYSVCNNSILTFGETDSKDKYIAIIRGRSGIKAFELKNIPNDPKNQKQEEPKNKILTYSELGLEKPSIPFEEYPQMPPYSIDNPAITFLINLSAFHNIKYVENPDFTEYDKNCEPLLYKISFVSFDNAYNDLHVFDNISKQIRRTARASFEVVYEHDDDAIITVVFMNYLPGLKLLVDESDTSKKIFISPCGNFYRVVCNHRFNEFERNINANKNSKDMSINDFPIRRFSAKNCAEFIRIYAFLSICSDGYEPEKKLPKFADDMMKQDKRRKEELAKLMKLGNASVNQDPILDELNELPNLF</sequence>
<dbReference type="KEGG" id="tva:4720698"/>
<name>A2D7L5_TRIV3</name>
<gene>
    <name evidence="1" type="ORF">TVAG_120700</name>
</gene>
<reference evidence="1" key="2">
    <citation type="journal article" date="2007" name="Science">
        <title>Draft genome sequence of the sexually transmitted pathogen Trichomonas vaginalis.</title>
        <authorList>
            <person name="Carlton J.M."/>
            <person name="Hirt R.P."/>
            <person name="Silva J.C."/>
            <person name="Delcher A.L."/>
            <person name="Schatz M."/>
            <person name="Zhao Q."/>
            <person name="Wortman J.R."/>
            <person name="Bidwell S.L."/>
            <person name="Alsmark U.C.M."/>
            <person name="Besteiro S."/>
            <person name="Sicheritz-Ponten T."/>
            <person name="Noel C.J."/>
            <person name="Dacks J.B."/>
            <person name="Foster P.G."/>
            <person name="Simillion C."/>
            <person name="Van de Peer Y."/>
            <person name="Miranda-Saavedra D."/>
            <person name="Barton G.J."/>
            <person name="Westrop G.D."/>
            <person name="Mueller S."/>
            <person name="Dessi D."/>
            <person name="Fiori P.L."/>
            <person name="Ren Q."/>
            <person name="Paulsen I."/>
            <person name="Zhang H."/>
            <person name="Bastida-Corcuera F.D."/>
            <person name="Simoes-Barbosa A."/>
            <person name="Brown M.T."/>
            <person name="Hayes R.D."/>
            <person name="Mukherjee M."/>
            <person name="Okumura C.Y."/>
            <person name="Schneider R."/>
            <person name="Smith A.J."/>
            <person name="Vanacova S."/>
            <person name="Villalvazo M."/>
            <person name="Haas B.J."/>
            <person name="Pertea M."/>
            <person name="Feldblyum T.V."/>
            <person name="Utterback T.R."/>
            <person name="Shu C.L."/>
            <person name="Osoegawa K."/>
            <person name="de Jong P.J."/>
            <person name="Hrdy I."/>
            <person name="Horvathova L."/>
            <person name="Zubacova Z."/>
            <person name="Dolezal P."/>
            <person name="Malik S.B."/>
            <person name="Logsdon J.M. Jr."/>
            <person name="Henze K."/>
            <person name="Gupta A."/>
            <person name="Wang C.C."/>
            <person name="Dunne R.L."/>
            <person name="Upcroft J.A."/>
            <person name="Upcroft P."/>
            <person name="White O."/>
            <person name="Salzberg S.L."/>
            <person name="Tang P."/>
            <person name="Chiu C.-H."/>
            <person name="Lee Y.-S."/>
            <person name="Embley T.M."/>
            <person name="Coombs G.H."/>
            <person name="Mottram J.C."/>
            <person name="Tachezy J."/>
            <person name="Fraser-Liggett C.M."/>
            <person name="Johnson P.J."/>
        </authorList>
    </citation>
    <scope>NUCLEOTIDE SEQUENCE [LARGE SCALE GENOMIC DNA]</scope>
    <source>
        <strain evidence="1">G3</strain>
    </source>
</reference>
<reference evidence="1" key="1">
    <citation type="submission" date="2006-10" db="EMBL/GenBank/DDBJ databases">
        <authorList>
            <person name="Amadeo P."/>
            <person name="Zhao Q."/>
            <person name="Wortman J."/>
            <person name="Fraser-Liggett C."/>
            <person name="Carlton J."/>
        </authorList>
    </citation>
    <scope>NUCLEOTIDE SEQUENCE</scope>
    <source>
        <strain evidence="1">G3</strain>
    </source>
</reference>
<dbReference type="VEuPathDB" id="TrichDB:TVAG_120700"/>
<organism evidence="1 2">
    <name type="scientific">Trichomonas vaginalis (strain ATCC PRA-98 / G3)</name>
    <dbReference type="NCBI Taxonomy" id="412133"/>
    <lineage>
        <taxon>Eukaryota</taxon>
        <taxon>Metamonada</taxon>
        <taxon>Parabasalia</taxon>
        <taxon>Trichomonadida</taxon>
        <taxon>Trichomonadidae</taxon>
        <taxon>Trichomonas</taxon>
    </lineage>
</organism>
<accession>A2D7L5</accession>
<evidence type="ECO:0000313" key="1">
    <source>
        <dbReference type="EMBL" id="EAY23732.1"/>
    </source>
</evidence>
<protein>
    <submittedName>
        <fullName evidence="1">Uncharacterized protein</fullName>
    </submittedName>
</protein>
<dbReference type="InParanoid" id="A2D7L5"/>
<dbReference type="EMBL" id="DS113177">
    <property type="protein sequence ID" value="EAY23732.1"/>
    <property type="molecule type" value="Genomic_DNA"/>
</dbReference>
<dbReference type="VEuPathDB" id="TrichDB:TVAGG3_0993800"/>